<dbReference type="EMBL" id="JAGMWT010000010">
    <property type="protein sequence ID" value="KAH7121005.1"/>
    <property type="molecule type" value="Genomic_DNA"/>
</dbReference>
<feature type="chain" id="PRO_5040399540" description="Phosphatidylglycerol/phosphatidylinositol transfer protein" evidence="8">
    <location>
        <begin position="19"/>
        <end position="168"/>
    </location>
</feature>
<evidence type="ECO:0000256" key="8">
    <source>
        <dbReference type="SAM" id="SignalP"/>
    </source>
</evidence>
<dbReference type="SMART" id="SM00737">
    <property type="entry name" value="ML"/>
    <property type="match status" value="1"/>
</dbReference>
<dbReference type="GO" id="GO:0032366">
    <property type="term" value="P:intracellular sterol transport"/>
    <property type="evidence" value="ECO:0007669"/>
    <property type="project" value="InterPro"/>
</dbReference>
<comment type="function">
    <text evidence="1">Catalyzes the intermembrane transfer of phosphatidylglycerol and phosphatidylinositol.</text>
</comment>
<evidence type="ECO:0000256" key="6">
    <source>
        <dbReference type="ARBA" id="ARBA00022729"/>
    </source>
</evidence>
<organism evidence="10 11">
    <name type="scientific">Dendryphion nanum</name>
    <dbReference type="NCBI Taxonomy" id="256645"/>
    <lineage>
        <taxon>Eukaryota</taxon>
        <taxon>Fungi</taxon>
        <taxon>Dikarya</taxon>
        <taxon>Ascomycota</taxon>
        <taxon>Pezizomycotina</taxon>
        <taxon>Dothideomycetes</taxon>
        <taxon>Pleosporomycetidae</taxon>
        <taxon>Pleosporales</taxon>
        <taxon>Torulaceae</taxon>
        <taxon>Dendryphion</taxon>
    </lineage>
</organism>
<accession>A0A9P9DI18</accession>
<proteinExistence type="inferred from homology"/>
<evidence type="ECO:0000259" key="9">
    <source>
        <dbReference type="SMART" id="SM00737"/>
    </source>
</evidence>
<dbReference type="GO" id="GO:0032934">
    <property type="term" value="F:sterol binding"/>
    <property type="evidence" value="ECO:0007669"/>
    <property type="project" value="InterPro"/>
</dbReference>
<evidence type="ECO:0000256" key="2">
    <source>
        <dbReference type="ARBA" id="ARBA00006370"/>
    </source>
</evidence>
<dbReference type="FunFam" id="2.60.40.770:FF:000004">
    <property type="entry name" value="Phosphatidylglycerol/phosphatidylinositol transfer protein"/>
    <property type="match status" value="1"/>
</dbReference>
<evidence type="ECO:0000256" key="4">
    <source>
        <dbReference type="ARBA" id="ARBA00016056"/>
    </source>
</evidence>
<keyword evidence="7" id="KW-0445">Lipid transport</keyword>
<evidence type="ECO:0000256" key="7">
    <source>
        <dbReference type="ARBA" id="ARBA00023055"/>
    </source>
</evidence>
<evidence type="ECO:0000256" key="1">
    <source>
        <dbReference type="ARBA" id="ARBA00002053"/>
    </source>
</evidence>
<dbReference type="InterPro" id="IPR033917">
    <property type="entry name" value="ML_PG-PI_TP"/>
</dbReference>
<feature type="signal peptide" evidence="8">
    <location>
        <begin position="1"/>
        <end position="18"/>
    </location>
</feature>
<dbReference type="Pfam" id="PF02221">
    <property type="entry name" value="E1_DerP2_DerF2"/>
    <property type="match status" value="1"/>
</dbReference>
<dbReference type="InterPro" id="IPR003172">
    <property type="entry name" value="ML_dom"/>
</dbReference>
<reference evidence="10" key="1">
    <citation type="journal article" date="2021" name="Nat. Commun.">
        <title>Genetic determinants of endophytism in the Arabidopsis root mycobiome.</title>
        <authorList>
            <person name="Mesny F."/>
            <person name="Miyauchi S."/>
            <person name="Thiergart T."/>
            <person name="Pickel B."/>
            <person name="Atanasova L."/>
            <person name="Karlsson M."/>
            <person name="Huettel B."/>
            <person name="Barry K.W."/>
            <person name="Haridas S."/>
            <person name="Chen C."/>
            <person name="Bauer D."/>
            <person name="Andreopoulos W."/>
            <person name="Pangilinan J."/>
            <person name="LaButti K."/>
            <person name="Riley R."/>
            <person name="Lipzen A."/>
            <person name="Clum A."/>
            <person name="Drula E."/>
            <person name="Henrissat B."/>
            <person name="Kohler A."/>
            <person name="Grigoriev I.V."/>
            <person name="Martin F.M."/>
            <person name="Hacquard S."/>
        </authorList>
    </citation>
    <scope>NUCLEOTIDE SEQUENCE</scope>
    <source>
        <strain evidence="10">MPI-CAGE-CH-0243</strain>
    </source>
</reference>
<dbReference type="Gene3D" id="2.60.40.770">
    <property type="match status" value="1"/>
</dbReference>
<protein>
    <recommendedName>
        <fullName evidence="4">Phosphatidylglycerol/phosphatidylinositol transfer protein</fullName>
    </recommendedName>
</protein>
<name>A0A9P9DI18_9PLEO</name>
<dbReference type="AlphaFoldDB" id="A0A9P9DI18"/>
<comment type="similarity">
    <text evidence="2">Belongs to the NPC2 family.</text>
</comment>
<dbReference type="OrthoDB" id="6409159at2759"/>
<gene>
    <name evidence="10" type="ORF">B0J11DRAFT_533160</name>
</gene>
<keyword evidence="5" id="KW-0813">Transport</keyword>
<evidence type="ECO:0000256" key="3">
    <source>
        <dbReference type="ARBA" id="ARBA00011245"/>
    </source>
</evidence>
<dbReference type="SUPFAM" id="SSF81296">
    <property type="entry name" value="E set domains"/>
    <property type="match status" value="1"/>
</dbReference>
<comment type="caution">
    <text evidence="10">The sequence shown here is derived from an EMBL/GenBank/DDBJ whole genome shotgun (WGS) entry which is preliminary data.</text>
</comment>
<keyword evidence="6 8" id="KW-0732">Signal</keyword>
<dbReference type="PANTHER" id="PTHR11306:SF0">
    <property type="entry name" value="PHOSPHATIDYLGLYCEROL_PHOSPHATIDYLINOSITOL TRANSFER PROTEIN"/>
    <property type="match status" value="1"/>
</dbReference>
<evidence type="ECO:0000313" key="11">
    <source>
        <dbReference type="Proteomes" id="UP000700596"/>
    </source>
</evidence>
<dbReference type="PANTHER" id="PTHR11306">
    <property type="entry name" value="NIEMANN PICK TYPE C2 PROTEIN NPC2-RELATED"/>
    <property type="match status" value="1"/>
</dbReference>
<evidence type="ECO:0000313" key="10">
    <source>
        <dbReference type="EMBL" id="KAH7121005.1"/>
    </source>
</evidence>
<feature type="domain" description="MD-2-related lipid-recognition" evidence="9">
    <location>
        <begin position="41"/>
        <end position="164"/>
    </location>
</feature>
<keyword evidence="11" id="KW-1185">Reference proteome</keyword>
<evidence type="ECO:0000256" key="5">
    <source>
        <dbReference type="ARBA" id="ARBA00022448"/>
    </source>
</evidence>
<dbReference type="InterPro" id="IPR014756">
    <property type="entry name" value="Ig_E-set"/>
</dbReference>
<dbReference type="Proteomes" id="UP000700596">
    <property type="component" value="Unassembled WGS sequence"/>
</dbReference>
<dbReference type="CDD" id="cd00917">
    <property type="entry name" value="PG-PI_TP"/>
    <property type="match status" value="1"/>
</dbReference>
<comment type="subunit">
    <text evidence="3">Monomer.</text>
</comment>
<sequence length="168" mass="18480">MKLAAVLLSAACVGSVAASPSWVPSQVKMTEDRKVPGDNPLYFCEGTNTDDWILDIENVDLDPNPPQPGQILSIKAKGDIKKKIEDGAKAHLTVKYGLITLINQDADLCETVTNVDLKCPLEKGELNLTKDVELPKQIPPGKYYVKADVFTKDKDTITCLEAHIEFKR</sequence>
<dbReference type="InterPro" id="IPR039670">
    <property type="entry name" value="NPC2-like"/>
</dbReference>